<protein>
    <submittedName>
        <fullName evidence="4">Uncharacterized protein with ParB-like and HNH nuclease domain</fullName>
    </submittedName>
</protein>
<evidence type="ECO:0000313" key="5">
    <source>
        <dbReference type="Proteomes" id="UP000221369"/>
    </source>
</evidence>
<dbReference type="PANTHER" id="PTHR35149">
    <property type="entry name" value="SLL5132 PROTEIN"/>
    <property type="match status" value="1"/>
</dbReference>
<evidence type="ECO:0000259" key="2">
    <source>
        <dbReference type="Pfam" id="PF03235"/>
    </source>
</evidence>
<evidence type="ECO:0000256" key="1">
    <source>
        <dbReference type="SAM" id="MobiDB-lite"/>
    </source>
</evidence>
<accession>A0A2A9DTJ8</accession>
<feature type="compositionally biased region" description="Basic and acidic residues" evidence="1">
    <location>
        <begin position="577"/>
        <end position="586"/>
    </location>
</feature>
<feature type="domain" description="GmrSD restriction endonucleases C-terminal" evidence="3">
    <location>
        <begin position="468"/>
        <end position="622"/>
    </location>
</feature>
<dbReference type="Proteomes" id="UP000221369">
    <property type="component" value="Unassembled WGS sequence"/>
</dbReference>
<dbReference type="AlphaFoldDB" id="A0A2A9DTJ8"/>
<proteinExistence type="predicted"/>
<evidence type="ECO:0000313" key="4">
    <source>
        <dbReference type="EMBL" id="PFG29923.1"/>
    </source>
</evidence>
<feature type="domain" description="GmrSD restriction endonucleases N-terminal" evidence="2">
    <location>
        <begin position="42"/>
        <end position="270"/>
    </location>
</feature>
<dbReference type="Pfam" id="PF03235">
    <property type="entry name" value="GmrSD_N"/>
    <property type="match status" value="1"/>
</dbReference>
<dbReference type="PANTHER" id="PTHR35149:SF1">
    <property type="entry name" value="DUF5655 DOMAIN-CONTAINING PROTEIN"/>
    <property type="match status" value="1"/>
</dbReference>
<gene>
    <name evidence="4" type="ORF">ATJ78_0842</name>
</gene>
<reference evidence="4 5" key="1">
    <citation type="submission" date="2017-10" db="EMBL/GenBank/DDBJ databases">
        <title>Sequencing the genomes of 1000 actinobacteria strains.</title>
        <authorList>
            <person name="Klenk H.-P."/>
        </authorList>
    </citation>
    <scope>NUCLEOTIDE SEQUENCE [LARGE SCALE GENOMIC DNA]</scope>
    <source>
        <strain evidence="4 5">DSM 21798</strain>
    </source>
</reference>
<feature type="region of interest" description="Disordered" evidence="1">
    <location>
        <begin position="574"/>
        <end position="594"/>
    </location>
</feature>
<dbReference type="InterPro" id="IPR004919">
    <property type="entry name" value="GmrSD_N"/>
</dbReference>
<sequence length="637" mass="71864">MRRVVEIPTEQLMSGQADILWPAPSNAPLESQVIKSVGQNPLHELLSSDTNIVYHIPAYQREYSWGRSHWDALFDDLLEEERGSGHFLGTIICVNRTQDAAHESVLELVDGQQRMTTLSLLLLALYKSLNMIVDELDEEQRADLVGLRKMLTLRNPTRARLRPQTQNSNSDDYLTLLREAGLDVGGPSTTYVGVRRLAKALSHFQQRLDNYVESSDEQRTACLLSFYSRVKRSILVKLEVESNADAFMLFESLNNRGLPLTPIDLIKTSILSVADRTDGTSTESAYESWSRWLDVLGDDYTDQERFFRQFYNGFKNEWNLGVKGVSVATRSNLIRTYEEILKSDLPTFLDRMDTATSAYGKIVNSTASDDSSHLSDALRDLARAQAAPSYMLVMYYLVERARWGLTDSDITDLVRFFTKFSIRRNLTNTPPTYDLDRLFIDIIETTPSGDAGAVKAHVFDRLISVSASDDEFTSQLRGPIYEENSAVTRFVLIALARSRMTRETVKDLWERVPQGGGKRVYLWTIEHVLPQGSALPSTWIADLGGVENAREIQERSAHKLGNLTLSGYNSTLSNKSFADKRDRTDNQGRPVGYKNGISLNETLARSDAWTEADIDARTEELVPQILELFTLDSPAAR</sequence>
<comment type="caution">
    <text evidence="4">The sequence shown here is derived from an EMBL/GenBank/DDBJ whole genome shotgun (WGS) entry which is preliminary data.</text>
</comment>
<name>A0A2A9DTJ8_9MICO</name>
<dbReference type="Pfam" id="PF07510">
    <property type="entry name" value="GmrSD_C"/>
    <property type="match status" value="1"/>
</dbReference>
<organism evidence="4 5">
    <name type="scientific">Paramicrobacterium agarici</name>
    <dbReference type="NCBI Taxonomy" id="630514"/>
    <lineage>
        <taxon>Bacteria</taxon>
        <taxon>Bacillati</taxon>
        <taxon>Actinomycetota</taxon>
        <taxon>Actinomycetes</taxon>
        <taxon>Micrococcales</taxon>
        <taxon>Microbacteriaceae</taxon>
        <taxon>Paramicrobacterium</taxon>
    </lineage>
</organism>
<dbReference type="InterPro" id="IPR011089">
    <property type="entry name" value="GmrSD_C"/>
</dbReference>
<dbReference type="EMBL" id="PDJE01000001">
    <property type="protein sequence ID" value="PFG29923.1"/>
    <property type="molecule type" value="Genomic_DNA"/>
</dbReference>
<evidence type="ECO:0000259" key="3">
    <source>
        <dbReference type="Pfam" id="PF07510"/>
    </source>
</evidence>
<keyword evidence="5" id="KW-1185">Reference proteome</keyword>